<dbReference type="Proteomes" id="UP000001962">
    <property type="component" value="Chromosome"/>
</dbReference>
<dbReference type="GO" id="GO:0003723">
    <property type="term" value="F:RNA binding"/>
    <property type="evidence" value="ECO:0007669"/>
    <property type="project" value="UniProtKB-KW"/>
</dbReference>
<dbReference type="PANTHER" id="PTHR48025">
    <property type="entry name" value="OS02G0815200 PROTEIN"/>
    <property type="match status" value="1"/>
</dbReference>
<accession>Q0AB19</accession>
<dbReference type="Pfam" id="PF00076">
    <property type="entry name" value="RRM_1"/>
    <property type="match status" value="1"/>
</dbReference>
<dbReference type="HOGENOM" id="CLU_012062_28_8_6"/>
<name>Q0AB19_ALKEH</name>
<dbReference type="AlphaFoldDB" id="Q0AB19"/>
<evidence type="ECO:0000259" key="3">
    <source>
        <dbReference type="PROSITE" id="PS50102"/>
    </source>
</evidence>
<dbReference type="InterPro" id="IPR035979">
    <property type="entry name" value="RBD_domain_sf"/>
</dbReference>
<evidence type="ECO:0000256" key="1">
    <source>
        <dbReference type="ARBA" id="ARBA00022884"/>
    </source>
</evidence>
<dbReference type="SUPFAM" id="SSF54928">
    <property type="entry name" value="RNA-binding domain, RBD"/>
    <property type="match status" value="1"/>
</dbReference>
<dbReference type="InterPro" id="IPR000504">
    <property type="entry name" value="RRM_dom"/>
</dbReference>
<protein>
    <submittedName>
        <fullName evidence="4">RNP-1 like RNA-binding protein</fullName>
    </submittedName>
</protein>
<dbReference type="InterPro" id="IPR012677">
    <property type="entry name" value="Nucleotide-bd_a/b_plait_sf"/>
</dbReference>
<dbReference type="InterPro" id="IPR050502">
    <property type="entry name" value="Euk_RNA-bind_prot"/>
</dbReference>
<feature type="domain" description="RRM" evidence="3">
    <location>
        <begin position="4"/>
        <end position="81"/>
    </location>
</feature>
<dbReference type="PANTHER" id="PTHR48025:SF1">
    <property type="entry name" value="RRM DOMAIN-CONTAINING PROTEIN"/>
    <property type="match status" value="1"/>
</dbReference>
<evidence type="ECO:0000313" key="4">
    <source>
        <dbReference type="EMBL" id="ABI55968.1"/>
    </source>
</evidence>
<evidence type="ECO:0000313" key="5">
    <source>
        <dbReference type="Proteomes" id="UP000001962"/>
    </source>
</evidence>
<keyword evidence="1" id="KW-0694">RNA-binding</keyword>
<dbReference type="KEGG" id="aeh:Mlg_0614"/>
<evidence type="ECO:0000256" key="2">
    <source>
        <dbReference type="SAM" id="MobiDB-lite"/>
    </source>
</evidence>
<dbReference type="PROSITE" id="PS50102">
    <property type="entry name" value="RRM"/>
    <property type="match status" value="1"/>
</dbReference>
<proteinExistence type="predicted"/>
<sequence length="101" mass="11470">MDRQQLYVGNLPTDCEQGALEALFRPYGEVCSARLVRDRSSGEPRGFAFVEMEVRAAEAAMAALDGQPYQGQRLRVNRAHQKQPRGPRALRLRRRAVHRHA</sequence>
<dbReference type="EMBL" id="CP000453">
    <property type="protein sequence ID" value="ABI55968.1"/>
    <property type="molecule type" value="Genomic_DNA"/>
</dbReference>
<feature type="region of interest" description="Disordered" evidence="2">
    <location>
        <begin position="76"/>
        <end position="101"/>
    </location>
</feature>
<gene>
    <name evidence="4" type="ordered locus">Mlg_0614</name>
</gene>
<reference evidence="5" key="1">
    <citation type="submission" date="2006-08" db="EMBL/GenBank/DDBJ databases">
        <title>Complete sequence of Alkalilimnicola ehrilichei MLHE-1.</title>
        <authorList>
            <person name="Copeland A."/>
            <person name="Lucas S."/>
            <person name="Lapidus A."/>
            <person name="Barry K."/>
            <person name="Detter J.C."/>
            <person name="Glavina del Rio T."/>
            <person name="Hammon N."/>
            <person name="Israni S."/>
            <person name="Dalin E."/>
            <person name="Tice H."/>
            <person name="Pitluck S."/>
            <person name="Sims D."/>
            <person name="Brettin T."/>
            <person name="Bruce D."/>
            <person name="Han C."/>
            <person name="Tapia R."/>
            <person name="Gilna P."/>
            <person name="Schmutz J."/>
            <person name="Larimer F."/>
            <person name="Land M."/>
            <person name="Hauser L."/>
            <person name="Kyrpides N."/>
            <person name="Mikhailova N."/>
            <person name="Oremland R.S."/>
            <person name="Hoeft S.E."/>
            <person name="Switzer-Blum J."/>
            <person name="Kulp T."/>
            <person name="King G."/>
            <person name="Tabita R."/>
            <person name="Witte B."/>
            <person name="Santini J.M."/>
            <person name="Basu P."/>
            <person name="Hollibaugh J.T."/>
            <person name="Xie G."/>
            <person name="Stolz J.F."/>
            <person name="Richardson P."/>
        </authorList>
    </citation>
    <scope>NUCLEOTIDE SEQUENCE [LARGE SCALE GENOMIC DNA]</scope>
    <source>
        <strain evidence="5">ATCC BAA-1101 / DSM 17681 / MLHE-1</strain>
    </source>
</reference>
<dbReference type="SMART" id="SM00360">
    <property type="entry name" value="RRM"/>
    <property type="match status" value="1"/>
</dbReference>
<dbReference type="eggNOG" id="COG0724">
    <property type="taxonomic scope" value="Bacteria"/>
</dbReference>
<dbReference type="Gene3D" id="3.30.70.330">
    <property type="match status" value="1"/>
</dbReference>
<organism evidence="4 5">
    <name type="scientific">Alkalilimnicola ehrlichii (strain ATCC BAA-1101 / DSM 17681 / MLHE-1)</name>
    <dbReference type="NCBI Taxonomy" id="187272"/>
    <lineage>
        <taxon>Bacteria</taxon>
        <taxon>Pseudomonadati</taxon>
        <taxon>Pseudomonadota</taxon>
        <taxon>Gammaproteobacteria</taxon>
        <taxon>Chromatiales</taxon>
        <taxon>Ectothiorhodospiraceae</taxon>
        <taxon>Alkalilimnicola</taxon>
    </lineage>
</organism>
<dbReference type="RefSeq" id="WP_011628363.1">
    <property type="nucleotide sequence ID" value="NC_008340.1"/>
</dbReference>
<dbReference type="OrthoDB" id="9798855at2"/>
<keyword evidence="5" id="KW-1185">Reference proteome</keyword>